<keyword evidence="2" id="KW-0677">Repeat</keyword>
<reference evidence="4" key="1">
    <citation type="submission" date="2016-10" db="EMBL/GenBank/DDBJ databases">
        <authorList>
            <person name="Benchimol M."/>
            <person name="Almeida L.G."/>
            <person name="Vasconcelos A.T."/>
            <person name="Perreira-Neves A."/>
            <person name="Rosa I.A."/>
            <person name="Tasca T."/>
            <person name="Bogo M.R."/>
            <person name="de Souza W."/>
        </authorList>
    </citation>
    <scope>NUCLEOTIDE SEQUENCE [LARGE SCALE GENOMIC DNA]</scope>
    <source>
        <strain evidence="4">K</strain>
    </source>
</reference>
<evidence type="ECO:0000313" key="5">
    <source>
        <dbReference type="Proteomes" id="UP000179807"/>
    </source>
</evidence>
<gene>
    <name evidence="4" type="ORF">TRFO_06715</name>
</gene>
<sequence length="490" mass="56759">MRPLSKSKILEVEPLCLRATGEKITEIDVLKPFLTQALKLYVSNNSIRTIETIGQFKSLEVLLISYNLITYIEDLYPLSALDKLTVLNIEGNPVCHLPLYSIHILILCPKLKELDGKKVGDLIYKKKYSEDDLLDILDSENSLLHAIMIADIINENLLSVPARSIESIDELLAERYPPNLVKERYNVIRKRCRDMKTFDYLSKLRTILIQKHQRIYDRALKNNFPPEECLAHKEVIDSLPGLDDLNLLMDDIERINQIACSYVESSTPINVDRRSMRTRTRRADQLSIDGDEIGNEIVEDLYKQRNQEEEEEMEKNKLNENDKANDNENGKGNDSDNKKGNDNENEMNFVDPNDPIVQFSLEEEEILEENQSIEIPKECLIQFTSNQIFKLFSIWKLKYKKLRSEKSPSASLIELNTQLETITNECETLQKQCDSIQMISNQSPIKSATDNRQLMRKVEAQKEYNETIKARLTQFQNEYEETSCFYSTLA</sequence>
<dbReference type="GO" id="GO:0005737">
    <property type="term" value="C:cytoplasm"/>
    <property type="evidence" value="ECO:0007669"/>
    <property type="project" value="TreeGrafter"/>
</dbReference>
<dbReference type="OrthoDB" id="7451790at2759"/>
<dbReference type="Gene3D" id="3.80.10.10">
    <property type="entry name" value="Ribonuclease Inhibitor"/>
    <property type="match status" value="1"/>
</dbReference>
<protein>
    <recommendedName>
        <fullName evidence="6">Leucine Rich Repeat family protein</fullName>
    </recommendedName>
</protein>
<accession>A0A1J4JWS9</accession>
<dbReference type="PANTHER" id="PTHR15454">
    <property type="entry name" value="NISCHARIN RELATED"/>
    <property type="match status" value="1"/>
</dbReference>
<dbReference type="GeneID" id="94827960"/>
<dbReference type="EMBL" id="MLAK01000827">
    <property type="protein sequence ID" value="OHT03459.1"/>
    <property type="molecule type" value="Genomic_DNA"/>
</dbReference>
<evidence type="ECO:0000256" key="3">
    <source>
        <dbReference type="SAM" id="MobiDB-lite"/>
    </source>
</evidence>
<comment type="caution">
    <text evidence="4">The sequence shown here is derived from an EMBL/GenBank/DDBJ whole genome shotgun (WGS) entry which is preliminary data.</text>
</comment>
<feature type="region of interest" description="Disordered" evidence="3">
    <location>
        <begin position="306"/>
        <end position="352"/>
    </location>
</feature>
<dbReference type="InterPro" id="IPR032675">
    <property type="entry name" value="LRR_dom_sf"/>
</dbReference>
<evidence type="ECO:0000256" key="2">
    <source>
        <dbReference type="ARBA" id="ARBA00022737"/>
    </source>
</evidence>
<dbReference type="RefSeq" id="XP_068356595.1">
    <property type="nucleotide sequence ID" value="XM_068493256.1"/>
</dbReference>
<name>A0A1J4JWS9_9EUKA</name>
<evidence type="ECO:0000313" key="4">
    <source>
        <dbReference type="EMBL" id="OHT03459.1"/>
    </source>
</evidence>
<keyword evidence="5" id="KW-1185">Reference proteome</keyword>
<keyword evidence="1" id="KW-0433">Leucine-rich repeat</keyword>
<evidence type="ECO:0000256" key="1">
    <source>
        <dbReference type="ARBA" id="ARBA00022614"/>
    </source>
</evidence>
<dbReference type="VEuPathDB" id="TrichDB:TRFO_06715"/>
<dbReference type="AlphaFoldDB" id="A0A1J4JWS9"/>
<organism evidence="4 5">
    <name type="scientific">Tritrichomonas foetus</name>
    <dbReference type="NCBI Taxonomy" id="1144522"/>
    <lineage>
        <taxon>Eukaryota</taxon>
        <taxon>Metamonada</taxon>
        <taxon>Parabasalia</taxon>
        <taxon>Tritrichomonadida</taxon>
        <taxon>Tritrichomonadidae</taxon>
        <taxon>Tritrichomonas</taxon>
    </lineage>
</organism>
<dbReference type="Proteomes" id="UP000179807">
    <property type="component" value="Unassembled WGS sequence"/>
</dbReference>
<feature type="compositionally biased region" description="Basic and acidic residues" evidence="3">
    <location>
        <begin position="314"/>
        <end position="342"/>
    </location>
</feature>
<dbReference type="PANTHER" id="PTHR15454:SF56">
    <property type="entry name" value="PROTEIN PHOSPHATASE 1 REGULATORY SUBUNIT 7-RELATED"/>
    <property type="match status" value="1"/>
</dbReference>
<dbReference type="Pfam" id="PF14580">
    <property type="entry name" value="LRR_9"/>
    <property type="match status" value="1"/>
</dbReference>
<dbReference type="SUPFAM" id="SSF52058">
    <property type="entry name" value="L domain-like"/>
    <property type="match status" value="1"/>
</dbReference>
<evidence type="ECO:0008006" key="6">
    <source>
        <dbReference type="Google" id="ProtNLM"/>
    </source>
</evidence>
<dbReference type="PROSITE" id="PS51450">
    <property type="entry name" value="LRR"/>
    <property type="match status" value="1"/>
</dbReference>
<proteinExistence type="predicted"/>
<dbReference type="InterPro" id="IPR001611">
    <property type="entry name" value="Leu-rich_rpt"/>
</dbReference>